<keyword evidence="1" id="KW-0472">Membrane</keyword>
<keyword evidence="1" id="KW-1133">Transmembrane helix</keyword>
<proteinExistence type="predicted"/>
<sequence>MINFVRCRAPRVHRLIRRGIMLLRVRHIGARKERSAGQYRGSHVRDRGTWKYRVPLKREIFSSIYFKYREPCAMPTVYAYPREITRNRSYVLFSLPHLSRIRRSKYIIYKRQSLAVKIRELVPLLLSEVLVLQQVCMLDFVLCIRLSTFTSGKPIMLPAFFAVSARLRFSLYFMQTREFHFNKTNRFRLQAFGFDRMNISSAVAAMHHNNVFYLLIPLSLDELERASIAQPAAGATATHTHGRARICMYINLQQTQQRIPSGIIFFVSTIIFLEAIASLNWIIISRVKKEPSHNWQDAGDDHVFHPVNSIKTENVEILPFHELSANYKNEALASQERHRSRAKGIYHRSRGVGSREHRIICCIYIHPHGRLRSITT</sequence>
<dbReference type="AlphaFoldDB" id="A0ABD2WCC8"/>
<protein>
    <submittedName>
        <fullName evidence="2">Uncharacterized protein</fullName>
    </submittedName>
</protein>
<keyword evidence="3" id="KW-1185">Reference proteome</keyword>
<feature type="transmembrane region" description="Helical" evidence="1">
    <location>
        <begin position="263"/>
        <end position="284"/>
    </location>
</feature>
<dbReference type="EMBL" id="JBJJXI010000117">
    <property type="protein sequence ID" value="KAL3390583.1"/>
    <property type="molecule type" value="Genomic_DNA"/>
</dbReference>
<evidence type="ECO:0000313" key="3">
    <source>
        <dbReference type="Proteomes" id="UP001627154"/>
    </source>
</evidence>
<keyword evidence="1" id="KW-0812">Transmembrane</keyword>
<evidence type="ECO:0000313" key="2">
    <source>
        <dbReference type="EMBL" id="KAL3390583.1"/>
    </source>
</evidence>
<dbReference type="Proteomes" id="UP001627154">
    <property type="component" value="Unassembled WGS sequence"/>
</dbReference>
<reference evidence="2 3" key="1">
    <citation type="journal article" date="2024" name="bioRxiv">
        <title>A reference genome for Trichogramma kaykai: A tiny desert-dwelling parasitoid wasp with competing sex-ratio distorters.</title>
        <authorList>
            <person name="Culotta J."/>
            <person name="Lindsey A.R."/>
        </authorList>
    </citation>
    <scope>NUCLEOTIDE SEQUENCE [LARGE SCALE GENOMIC DNA]</scope>
    <source>
        <strain evidence="2 3">KSX58</strain>
    </source>
</reference>
<accession>A0ABD2WCC8</accession>
<gene>
    <name evidence="2" type="ORF">TKK_014726</name>
</gene>
<comment type="caution">
    <text evidence="2">The sequence shown here is derived from an EMBL/GenBank/DDBJ whole genome shotgun (WGS) entry which is preliminary data.</text>
</comment>
<evidence type="ECO:0000256" key="1">
    <source>
        <dbReference type="SAM" id="Phobius"/>
    </source>
</evidence>
<organism evidence="2 3">
    <name type="scientific">Trichogramma kaykai</name>
    <dbReference type="NCBI Taxonomy" id="54128"/>
    <lineage>
        <taxon>Eukaryota</taxon>
        <taxon>Metazoa</taxon>
        <taxon>Ecdysozoa</taxon>
        <taxon>Arthropoda</taxon>
        <taxon>Hexapoda</taxon>
        <taxon>Insecta</taxon>
        <taxon>Pterygota</taxon>
        <taxon>Neoptera</taxon>
        <taxon>Endopterygota</taxon>
        <taxon>Hymenoptera</taxon>
        <taxon>Apocrita</taxon>
        <taxon>Proctotrupomorpha</taxon>
        <taxon>Chalcidoidea</taxon>
        <taxon>Trichogrammatidae</taxon>
        <taxon>Trichogramma</taxon>
    </lineage>
</organism>
<name>A0ABD2WCC8_9HYME</name>